<evidence type="ECO:0000256" key="4">
    <source>
        <dbReference type="RuleBase" id="RU003690"/>
    </source>
</evidence>
<dbReference type="PROSITE" id="PS00653">
    <property type="entry name" value="GLYCOSYL_HYDROL_F1_2"/>
    <property type="match status" value="1"/>
</dbReference>
<gene>
    <name evidence="6" type="ORF">M569_08715</name>
</gene>
<name>S8DSE7_9LAMI</name>
<dbReference type="InterPro" id="IPR033132">
    <property type="entry name" value="GH_1_N_CS"/>
</dbReference>
<dbReference type="PANTHER" id="PTHR10353">
    <property type="entry name" value="GLYCOSYL HYDROLASE"/>
    <property type="match status" value="1"/>
</dbReference>
<evidence type="ECO:0000256" key="2">
    <source>
        <dbReference type="ARBA" id="ARBA00022801"/>
    </source>
</evidence>
<dbReference type="EMBL" id="AUSU01003888">
    <property type="protein sequence ID" value="EPS66063.1"/>
    <property type="molecule type" value="Genomic_DNA"/>
</dbReference>
<protein>
    <recommendedName>
        <fullName evidence="8">Beta-glucosidase</fullName>
    </recommendedName>
</protein>
<dbReference type="InterPro" id="IPR017853">
    <property type="entry name" value="GH"/>
</dbReference>
<dbReference type="GO" id="GO:0005975">
    <property type="term" value="P:carbohydrate metabolic process"/>
    <property type="evidence" value="ECO:0007669"/>
    <property type="project" value="InterPro"/>
</dbReference>
<proteinExistence type="inferred from homology"/>
<feature type="signal peptide" evidence="5">
    <location>
        <begin position="1"/>
        <end position="21"/>
    </location>
</feature>
<dbReference type="OrthoDB" id="912899at2759"/>
<dbReference type="SUPFAM" id="SSF51445">
    <property type="entry name" value="(Trans)glycosidases"/>
    <property type="match status" value="1"/>
</dbReference>
<accession>S8DSE7</accession>
<sequence>MASAVLLLLLCMPSAWHSCGGDGSGCGCRECSIRRDDFPAGFMFGAASSAYQFEGAYDEKGKGQSMWDNYTHTYPDKILDHKNGDVAVNFYHYYKEDVKIARDLGLDAYRISVSWSRILPGGTVDGGVNKDGIDYYSDLVDEFLANGIVPFVTILHFDLPQALQDAYGGFLSPRIVDDFVGFADLLFRHLGDRVKHWITINEPWTVSMYGYSYGWYAPGRCSASQNG</sequence>
<dbReference type="Gene3D" id="3.20.20.80">
    <property type="entry name" value="Glycosidases"/>
    <property type="match status" value="1"/>
</dbReference>
<reference evidence="6 7" key="1">
    <citation type="journal article" date="2013" name="BMC Genomics">
        <title>The miniature genome of a carnivorous plant Genlisea aurea contains a low number of genes and short non-coding sequences.</title>
        <authorList>
            <person name="Leushkin E.V."/>
            <person name="Sutormin R.A."/>
            <person name="Nabieva E.R."/>
            <person name="Penin A.A."/>
            <person name="Kondrashov A.S."/>
            <person name="Logacheva M.D."/>
        </authorList>
    </citation>
    <scope>NUCLEOTIDE SEQUENCE [LARGE SCALE GENOMIC DNA]</scope>
</reference>
<evidence type="ECO:0008006" key="8">
    <source>
        <dbReference type="Google" id="ProtNLM"/>
    </source>
</evidence>
<evidence type="ECO:0000256" key="1">
    <source>
        <dbReference type="ARBA" id="ARBA00010838"/>
    </source>
</evidence>
<evidence type="ECO:0000313" key="7">
    <source>
        <dbReference type="Proteomes" id="UP000015453"/>
    </source>
</evidence>
<dbReference type="PANTHER" id="PTHR10353:SF137">
    <property type="entry name" value="MYROSINASE 3-RELATED"/>
    <property type="match status" value="1"/>
</dbReference>
<organism evidence="6 7">
    <name type="scientific">Genlisea aurea</name>
    <dbReference type="NCBI Taxonomy" id="192259"/>
    <lineage>
        <taxon>Eukaryota</taxon>
        <taxon>Viridiplantae</taxon>
        <taxon>Streptophyta</taxon>
        <taxon>Embryophyta</taxon>
        <taxon>Tracheophyta</taxon>
        <taxon>Spermatophyta</taxon>
        <taxon>Magnoliopsida</taxon>
        <taxon>eudicotyledons</taxon>
        <taxon>Gunneridae</taxon>
        <taxon>Pentapetalae</taxon>
        <taxon>asterids</taxon>
        <taxon>lamiids</taxon>
        <taxon>Lamiales</taxon>
        <taxon>Lentibulariaceae</taxon>
        <taxon>Genlisea</taxon>
    </lineage>
</organism>
<feature type="non-terminal residue" evidence="6">
    <location>
        <position position="227"/>
    </location>
</feature>
<feature type="chain" id="PRO_5004550050" description="Beta-glucosidase" evidence="5">
    <location>
        <begin position="22"/>
        <end position="227"/>
    </location>
</feature>
<comment type="caution">
    <text evidence="6">The sequence shown here is derived from an EMBL/GenBank/DDBJ whole genome shotgun (WGS) entry which is preliminary data.</text>
</comment>
<dbReference type="Pfam" id="PF00232">
    <property type="entry name" value="Glyco_hydro_1"/>
    <property type="match status" value="1"/>
</dbReference>
<keyword evidence="3" id="KW-0326">Glycosidase</keyword>
<evidence type="ECO:0000313" key="6">
    <source>
        <dbReference type="EMBL" id="EPS66063.1"/>
    </source>
</evidence>
<keyword evidence="2" id="KW-0378">Hydrolase</keyword>
<evidence type="ECO:0000256" key="5">
    <source>
        <dbReference type="SAM" id="SignalP"/>
    </source>
</evidence>
<keyword evidence="5" id="KW-0732">Signal</keyword>
<evidence type="ECO:0000256" key="3">
    <source>
        <dbReference type="ARBA" id="ARBA00023295"/>
    </source>
</evidence>
<dbReference type="InterPro" id="IPR001360">
    <property type="entry name" value="Glyco_hydro_1"/>
</dbReference>
<comment type="similarity">
    <text evidence="1 4">Belongs to the glycosyl hydrolase 1 family.</text>
</comment>
<keyword evidence="7" id="KW-1185">Reference proteome</keyword>
<dbReference type="Proteomes" id="UP000015453">
    <property type="component" value="Unassembled WGS sequence"/>
</dbReference>
<dbReference type="GO" id="GO:0008422">
    <property type="term" value="F:beta-glucosidase activity"/>
    <property type="evidence" value="ECO:0007669"/>
    <property type="project" value="TreeGrafter"/>
</dbReference>
<dbReference type="AlphaFoldDB" id="S8DSE7"/>